<dbReference type="NCBIfam" id="TIGR03747">
    <property type="entry name" value="conj_TIGR03747"/>
    <property type="match status" value="1"/>
</dbReference>
<proteinExistence type="predicted"/>
<accession>A0ABX3TU28</accession>
<keyword evidence="1" id="KW-0472">Membrane</keyword>
<dbReference type="EMBL" id="MRWD01000104">
    <property type="protein sequence ID" value="ORJ18634.1"/>
    <property type="molecule type" value="Genomic_DNA"/>
</dbReference>
<keyword evidence="1" id="KW-0812">Transmembrane</keyword>
<dbReference type="InterPro" id="IPR022266">
    <property type="entry name" value="DtrJ-like"/>
</dbReference>
<evidence type="ECO:0000313" key="2">
    <source>
        <dbReference type="EMBL" id="ORJ18634.1"/>
    </source>
</evidence>
<protein>
    <submittedName>
        <fullName evidence="2">Integrating conjugative element membrane protein</fullName>
    </submittedName>
</protein>
<dbReference type="RefSeq" id="WP_084984609.1">
    <property type="nucleotide sequence ID" value="NZ_CBCSCF010000004.1"/>
</dbReference>
<keyword evidence="1" id="KW-1133">Transmembrane helix</keyword>
<feature type="transmembrane region" description="Helical" evidence="1">
    <location>
        <begin position="30"/>
        <end position="55"/>
    </location>
</feature>
<reference evidence="2 3" key="1">
    <citation type="journal article" date="2017" name="Int. J. Syst. Evol. Microbiol.">
        <title>Rouxiella badensis sp. nov. and Rouxiella silvae sp. nov. isolated from peat bog soil in Germany and emendation of the genus description.</title>
        <authorList>
            <person name="Le Fleche-Mateos A."/>
            <person name="Kugler J.H."/>
            <person name="Hansen S.H."/>
            <person name="Syldatk C."/>
            <person name="Hausmann R."/>
            <person name="Lomprez F."/>
            <person name="Vandenbogaert M."/>
            <person name="Manuguerra J.C."/>
            <person name="Grimont P.A."/>
        </authorList>
    </citation>
    <scope>NUCLEOTIDE SEQUENCE [LARGE SCALE GENOMIC DNA]</scope>
    <source>
        <strain evidence="2 3">213</strain>
    </source>
</reference>
<feature type="transmembrane region" description="Helical" evidence="1">
    <location>
        <begin position="159"/>
        <end position="178"/>
    </location>
</feature>
<dbReference type="Proteomes" id="UP000192722">
    <property type="component" value="Unassembled WGS sequence"/>
</dbReference>
<evidence type="ECO:0000256" key="1">
    <source>
        <dbReference type="SAM" id="Phobius"/>
    </source>
</evidence>
<keyword evidence="3" id="KW-1185">Reference proteome</keyword>
<sequence>MTTAQSNTPQRPLPPRKHGIIFNLLWGWPWAAVGIFLSSLLLSLVIEYACITFLWPERGASRSYQVMLTEKQWLSTEFNLSLLLFRPSTTSVNWMNNAYELMFIKSGILDWLSSQYKSPKTPDKGLFQQINTWIGLLIGYLYQYLLATVYIVTITMVRVIILFLSIPLFLLVIIVAIIEGLGRRDLRRYGAAYESSFVYHHARRLVKPAMYIPCMVYLSWPSAIYPNLLLLPAALLLGMAITVTVASFKKYL</sequence>
<organism evidence="2 3">
    <name type="scientific">Rouxiella silvae</name>
    <dbReference type="NCBI Taxonomy" id="1646373"/>
    <lineage>
        <taxon>Bacteria</taxon>
        <taxon>Pseudomonadati</taxon>
        <taxon>Pseudomonadota</taxon>
        <taxon>Gammaproteobacteria</taxon>
        <taxon>Enterobacterales</taxon>
        <taxon>Yersiniaceae</taxon>
        <taxon>Rouxiella</taxon>
    </lineage>
</organism>
<evidence type="ECO:0000313" key="3">
    <source>
        <dbReference type="Proteomes" id="UP000192722"/>
    </source>
</evidence>
<dbReference type="Pfam" id="PF14348">
    <property type="entry name" value="DtrJ-like"/>
    <property type="match status" value="1"/>
</dbReference>
<feature type="transmembrane region" description="Helical" evidence="1">
    <location>
        <begin position="229"/>
        <end position="248"/>
    </location>
</feature>
<name>A0ABX3TU28_9GAMM</name>
<comment type="caution">
    <text evidence="2">The sequence shown here is derived from an EMBL/GenBank/DDBJ whole genome shotgun (WGS) entry which is preliminary data.</text>
</comment>
<gene>
    <name evidence="2" type="ORF">BS639_24270</name>
</gene>
<feature type="transmembrane region" description="Helical" evidence="1">
    <location>
        <begin position="133"/>
        <end position="153"/>
    </location>
</feature>